<dbReference type="PANTHER" id="PTHR11061:SF30">
    <property type="entry name" value="TRNA (URACIL(54)-C(5))-METHYLTRANSFERASE"/>
    <property type="match status" value="1"/>
</dbReference>
<dbReference type="InterPro" id="IPR029063">
    <property type="entry name" value="SAM-dependent_MTases_sf"/>
</dbReference>
<dbReference type="InterPro" id="IPR012340">
    <property type="entry name" value="NA-bd_OB-fold"/>
</dbReference>
<reference evidence="7 8" key="1">
    <citation type="submission" date="2021-02" db="EMBL/GenBank/DDBJ databases">
        <title>Leptospira ainlahdjerensis sp. nov., Leptospira ainazelensis sp. nov., Leptospira abararensis sp. nov. and Leptospira chreensis sp. nov., four new species isolated from water sources in Algeria.</title>
        <authorList>
            <person name="Amara Korba A."/>
            <person name="Kainiu M."/>
            <person name="Vincent A.T."/>
            <person name="Mariet J.-F."/>
            <person name="Veyrier F.J."/>
            <person name="Goarant C."/>
            <person name="Picardeau M."/>
        </authorList>
    </citation>
    <scope>NUCLEOTIDE SEQUENCE [LARGE SCALE GENOMIC DNA]</scope>
    <source>
        <strain evidence="7 8">201903070</strain>
    </source>
</reference>
<protein>
    <submittedName>
        <fullName evidence="7">Class I SAM-dependent RNA methyltransferase</fullName>
    </submittedName>
</protein>
<dbReference type="SUPFAM" id="SSF53335">
    <property type="entry name" value="S-adenosyl-L-methionine-dependent methyltransferases"/>
    <property type="match status" value="1"/>
</dbReference>
<evidence type="ECO:0000256" key="5">
    <source>
        <dbReference type="PROSITE-ProRule" id="PRU10015"/>
    </source>
</evidence>
<dbReference type="PANTHER" id="PTHR11061">
    <property type="entry name" value="RNA M5U METHYLTRANSFERASE"/>
    <property type="match status" value="1"/>
</dbReference>
<evidence type="ECO:0000256" key="3">
    <source>
        <dbReference type="ARBA" id="ARBA00022691"/>
    </source>
</evidence>
<evidence type="ECO:0000256" key="4">
    <source>
        <dbReference type="PROSITE-ProRule" id="PRU01024"/>
    </source>
</evidence>
<dbReference type="PROSITE" id="PS01230">
    <property type="entry name" value="TRMA_1"/>
    <property type="match status" value="1"/>
</dbReference>
<comment type="similarity">
    <text evidence="4">Belongs to the class I-like SAM-binding methyltransferase superfamily. RNA M5U methyltransferase family.</text>
</comment>
<dbReference type="Pfam" id="PF05958">
    <property type="entry name" value="tRNA_U5-meth_tr"/>
    <property type="match status" value="1"/>
</dbReference>
<proteinExistence type="inferred from homology"/>
<comment type="caution">
    <text evidence="7">The sequence shown here is derived from an EMBL/GenBank/DDBJ whole genome shotgun (WGS) entry which is preliminary data.</text>
</comment>
<dbReference type="EMBL" id="JAFFPU010000074">
    <property type="protein sequence ID" value="MBM9579117.1"/>
    <property type="molecule type" value="Genomic_DNA"/>
</dbReference>
<keyword evidence="1 4" id="KW-0489">Methyltransferase</keyword>
<gene>
    <name evidence="7" type="ORF">JWG45_18375</name>
</gene>
<feature type="binding site" evidence="4">
    <location>
        <position position="300"/>
    </location>
    <ligand>
        <name>S-adenosyl-L-methionine</name>
        <dbReference type="ChEBI" id="CHEBI:59789"/>
    </ligand>
</feature>
<evidence type="ECO:0000256" key="6">
    <source>
        <dbReference type="SAM" id="MobiDB-lite"/>
    </source>
</evidence>
<dbReference type="PROSITE" id="PS51687">
    <property type="entry name" value="SAM_MT_RNA_M5U"/>
    <property type="match status" value="1"/>
</dbReference>
<feature type="active site" evidence="5">
    <location>
        <position position="373"/>
    </location>
</feature>
<dbReference type="InterPro" id="IPR010280">
    <property type="entry name" value="U5_MeTrfase_fam"/>
</dbReference>
<dbReference type="Gene3D" id="2.40.50.140">
    <property type="entry name" value="Nucleic acid-binding proteins"/>
    <property type="match status" value="1"/>
</dbReference>
<feature type="binding site" evidence="4">
    <location>
        <position position="251"/>
    </location>
    <ligand>
        <name>S-adenosyl-L-methionine</name>
        <dbReference type="ChEBI" id="CHEBI:59789"/>
    </ligand>
</feature>
<dbReference type="InterPro" id="IPR030390">
    <property type="entry name" value="MeTrfase_TrmA_AS"/>
</dbReference>
<feature type="region of interest" description="Disordered" evidence="6">
    <location>
        <begin position="1"/>
        <end position="21"/>
    </location>
</feature>
<name>A0ABS2UFG4_9LEPT</name>
<dbReference type="GO" id="GO:0008168">
    <property type="term" value="F:methyltransferase activity"/>
    <property type="evidence" value="ECO:0007669"/>
    <property type="project" value="UniProtKB-KW"/>
</dbReference>
<evidence type="ECO:0000256" key="2">
    <source>
        <dbReference type="ARBA" id="ARBA00022679"/>
    </source>
</evidence>
<feature type="compositionally biased region" description="Polar residues" evidence="6">
    <location>
        <begin position="1"/>
        <end position="11"/>
    </location>
</feature>
<feature type="active site" description="Nucleophile" evidence="4">
    <location>
        <position position="373"/>
    </location>
</feature>
<dbReference type="GO" id="GO:0032259">
    <property type="term" value="P:methylation"/>
    <property type="evidence" value="ECO:0007669"/>
    <property type="project" value="UniProtKB-KW"/>
</dbReference>
<evidence type="ECO:0000256" key="1">
    <source>
        <dbReference type="ARBA" id="ARBA00022603"/>
    </source>
</evidence>
<dbReference type="Proteomes" id="UP000724686">
    <property type="component" value="Unassembled WGS sequence"/>
</dbReference>
<organism evidence="7 8">
    <name type="scientific">Leptospira ainlahdjerensis</name>
    <dbReference type="NCBI Taxonomy" id="2810033"/>
    <lineage>
        <taxon>Bacteria</taxon>
        <taxon>Pseudomonadati</taxon>
        <taxon>Spirochaetota</taxon>
        <taxon>Spirochaetia</taxon>
        <taxon>Leptospirales</taxon>
        <taxon>Leptospiraceae</taxon>
        <taxon>Leptospira</taxon>
    </lineage>
</organism>
<keyword evidence="2 4" id="KW-0808">Transferase</keyword>
<accession>A0ABS2UFG4</accession>
<dbReference type="Gene3D" id="2.40.50.1070">
    <property type="match status" value="1"/>
</dbReference>
<dbReference type="RefSeq" id="WP_205281080.1">
    <property type="nucleotide sequence ID" value="NZ_JAFFPU010000074.1"/>
</dbReference>
<evidence type="ECO:0000313" key="8">
    <source>
        <dbReference type="Proteomes" id="UP000724686"/>
    </source>
</evidence>
<keyword evidence="8" id="KW-1185">Reference proteome</keyword>
<keyword evidence="3 4" id="KW-0949">S-adenosyl-L-methionine</keyword>
<sequence>MKTESEGQNGSPKKGDEKRSSEKILLEPRAWVNLGYSIANSKEGTFFLKNAIPGEAVSAFPLKKSGSLFWGVASEIIKYSPERIVSDCSSFPKCGGCSYRHISYEKELEVKKFLLQETLERSFLKNHIQIPEIEILSRDPIGYRNTAQIQLGFAGSKRIAGFYEEFSHSIVPLPSYGCKNLPNEMNLAFLEFFQKEKTGSAPISKAKTLSYRLDGERVVPYKQETVVFRETIRIPKPKEIVWEIPRGGFSQINRFLVPLWLEKIYELVPEGQDSILELYCGSGLISIALHDKSKNWIGYELSNDSVKQAKKNLSTNGLSARDFKSLNLETESIPMEDLNSTFWIANPPRAGLSKKVVQSFQKNKPSGFLYSSCNHTTLARDLAELCGDSYWITNVVLLDFFPRTKHFEVIAKIEKRNTSSSFSKN</sequence>
<dbReference type="Gene3D" id="3.40.50.150">
    <property type="entry name" value="Vaccinia Virus protein VP39"/>
    <property type="match status" value="2"/>
</dbReference>
<evidence type="ECO:0000313" key="7">
    <source>
        <dbReference type="EMBL" id="MBM9579117.1"/>
    </source>
</evidence>
<feature type="binding site" evidence="4">
    <location>
        <position position="279"/>
    </location>
    <ligand>
        <name>S-adenosyl-L-methionine</name>
        <dbReference type="ChEBI" id="CHEBI:59789"/>
    </ligand>
</feature>
<feature type="binding site" evidence="4">
    <location>
        <position position="346"/>
    </location>
    <ligand>
        <name>S-adenosyl-L-methionine</name>
        <dbReference type="ChEBI" id="CHEBI:59789"/>
    </ligand>
</feature>